<feature type="region of interest" description="Disordered" evidence="1">
    <location>
        <begin position="1"/>
        <end position="35"/>
    </location>
</feature>
<dbReference type="SUPFAM" id="SSF50939">
    <property type="entry name" value="Sialidases"/>
    <property type="match status" value="1"/>
</dbReference>
<evidence type="ECO:0000313" key="2">
    <source>
        <dbReference type="EMBL" id="CAB1128294.1"/>
    </source>
</evidence>
<name>A0A6F8ZF25_9FIRM</name>
<evidence type="ECO:0000313" key="3">
    <source>
        <dbReference type="Proteomes" id="UP000503399"/>
    </source>
</evidence>
<dbReference type="KEGG" id="hfv:R50_0788"/>
<protein>
    <submittedName>
        <fullName evidence="2">Uncharacterized protein</fullName>
    </submittedName>
</protein>
<dbReference type="EMBL" id="LR778114">
    <property type="protein sequence ID" value="CAB1128294.1"/>
    <property type="molecule type" value="Genomic_DNA"/>
</dbReference>
<reference evidence="2 3" key="1">
    <citation type="submission" date="2020-02" db="EMBL/GenBank/DDBJ databases">
        <authorList>
            <person name="Hogendoorn C."/>
        </authorList>
    </citation>
    <scope>NUCLEOTIDE SEQUENCE [LARGE SCALE GENOMIC DNA]</scope>
    <source>
        <strain evidence="2">R501</strain>
    </source>
</reference>
<accession>A0A6F8ZF25</accession>
<evidence type="ECO:0000256" key="1">
    <source>
        <dbReference type="SAM" id="MobiDB-lite"/>
    </source>
</evidence>
<sequence>MAAKPTPLLFETTDGGRSSQPVALPLPPGAPQQPLTLQPPALVSLPDGILAGYFGALGRVPGAVMALWVTANGGTTWQPVAASGQGSRDGLHWQVPYRGTITLSFQSHTWTSNNDGRTWTAG</sequence>
<dbReference type="AlphaFoldDB" id="A0A6F8ZF25"/>
<dbReference type="InterPro" id="IPR036278">
    <property type="entry name" value="Sialidase_sf"/>
</dbReference>
<gene>
    <name evidence="2" type="ORF">R50_0788</name>
</gene>
<organism evidence="2 3">
    <name type="scientific">Candidatus Hydrogenisulfobacillus filiaventi</name>
    <dbReference type="NCBI Taxonomy" id="2707344"/>
    <lineage>
        <taxon>Bacteria</taxon>
        <taxon>Bacillati</taxon>
        <taxon>Bacillota</taxon>
        <taxon>Clostridia</taxon>
        <taxon>Eubacteriales</taxon>
        <taxon>Clostridiales Family XVII. Incertae Sedis</taxon>
        <taxon>Candidatus Hydrogenisulfobacillus</taxon>
    </lineage>
</organism>
<keyword evidence="3" id="KW-1185">Reference proteome</keyword>
<dbReference type="Proteomes" id="UP000503399">
    <property type="component" value="Chromosome"/>
</dbReference>
<proteinExistence type="predicted"/>